<dbReference type="InterPro" id="IPR052528">
    <property type="entry name" value="Sugar_transport-like"/>
</dbReference>
<dbReference type="SUPFAM" id="SSF103473">
    <property type="entry name" value="MFS general substrate transporter"/>
    <property type="match status" value="1"/>
</dbReference>
<evidence type="ECO:0000256" key="1">
    <source>
        <dbReference type="ARBA" id="ARBA00022692"/>
    </source>
</evidence>
<keyword evidence="3 4" id="KW-0472">Membrane</keyword>
<feature type="transmembrane region" description="Helical" evidence="4">
    <location>
        <begin position="329"/>
        <end position="349"/>
    </location>
</feature>
<proteinExistence type="predicted"/>
<dbReference type="InterPro" id="IPR036259">
    <property type="entry name" value="MFS_trans_sf"/>
</dbReference>
<protein>
    <submittedName>
        <fullName evidence="5">MFS transporter</fullName>
    </submittedName>
</protein>
<comment type="caution">
    <text evidence="5">The sequence shown here is derived from an EMBL/GenBank/DDBJ whole genome shotgun (WGS) entry which is preliminary data.</text>
</comment>
<accession>A0A8J3D6J9</accession>
<feature type="transmembrane region" description="Helical" evidence="4">
    <location>
        <begin position="300"/>
        <end position="323"/>
    </location>
</feature>
<dbReference type="AlphaFoldDB" id="A0A8J3D6J9"/>
<evidence type="ECO:0000256" key="4">
    <source>
        <dbReference type="SAM" id="Phobius"/>
    </source>
</evidence>
<dbReference type="Pfam" id="PF07690">
    <property type="entry name" value="MFS_1"/>
    <property type="match status" value="1"/>
</dbReference>
<name>A0A8J3D6J9_9BACT</name>
<evidence type="ECO:0000256" key="3">
    <source>
        <dbReference type="ARBA" id="ARBA00023136"/>
    </source>
</evidence>
<evidence type="ECO:0000313" key="6">
    <source>
        <dbReference type="Proteomes" id="UP000642829"/>
    </source>
</evidence>
<feature type="transmembrane region" description="Helical" evidence="4">
    <location>
        <begin position="361"/>
        <end position="383"/>
    </location>
</feature>
<keyword evidence="6" id="KW-1185">Reference proteome</keyword>
<dbReference type="Proteomes" id="UP000642829">
    <property type="component" value="Unassembled WGS sequence"/>
</dbReference>
<dbReference type="EMBL" id="BMXG01000001">
    <property type="protein sequence ID" value="GHB90135.1"/>
    <property type="molecule type" value="Genomic_DNA"/>
</dbReference>
<feature type="transmembrane region" description="Helical" evidence="4">
    <location>
        <begin position="52"/>
        <end position="72"/>
    </location>
</feature>
<feature type="transmembrane region" description="Helical" evidence="4">
    <location>
        <begin position="160"/>
        <end position="178"/>
    </location>
</feature>
<keyword evidence="1 4" id="KW-0812">Transmembrane</keyword>
<evidence type="ECO:0000313" key="5">
    <source>
        <dbReference type="EMBL" id="GHB90135.1"/>
    </source>
</evidence>
<feature type="transmembrane region" description="Helical" evidence="4">
    <location>
        <begin position="23"/>
        <end position="46"/>
    </location>
</feature>
<reference evidence="5" key="1">
    <citation type="journal article" date="2014" name="Int. J. Syst. Evol. Microbiol.">
        <title>Complete genome sequence of Corynebacterium casei LMG S-19264T (=DSM 44701T), isolated from a smear-ripened cheese.</title>
        <authorList>
            <consortium name="US DOE Joint Genome Institute (JGI-PGF)"/>
            <person name="Walter F."/>
            <person name="Albersmeier A."/>
            <person name="Kalinowski J."/>
            <person name="Ruckert C."/>
        </authorList>
    </citation>
    <scope>NUCLEOTIDE SEQUENCE</scope>
    <source>
        <strain evidence="5">KCTC 12870</strain>
    </source>
</reference>
<feature type="transmembrane region" description="Helical" evidence="4">
    <location>
        <begin position="395"/>
        <end position="415"/>
    </location>
</feature>
<feature type="transmembrane region" description="Helical" evidence="4">
    <location>
        <begin position="267"/>
        <end position="288"/>
    </location>
</feature>
<gene>
    <name evidence="5" type="ORF">GCM10007047_00940</name>
</gene>
<keyword evidence="2 4" id="KW-1133">Transmembrane helix</keyword>
<dbReference type="PANTHER" id="PTHR23526">
    <property type="entry name" value="INTEGRAL MEMBRANE TRANSPORT PROTEIN-RELATED"/>
    <property type="match status" value="1"/>
</dbReference>
<dbReference type="CDD" id="cd06174">
    <property type="entry name" value="MFS"/>
    <property type="match status" value="1"/>
</dbReference>
<dbReference type="PANTHER" id="PTHR23526:SF2">
    <property type="entry name" value="MAJOR FACILITATOR SUPERFAMILY (MFS) PROFILE DOMAIN-CONTAINING PROTEIN"/>
    <property type="match status" value="1"/>
</dbReference>
<organism evidence="5 6">
    <name type="scientific">Cerasicoccus arenae</name>
    <dbReference type="NCBI Taxonomy" id="424488"/>
    <lineage>
        <taxon>Bacteria</taxon>
        <taxon>Pseudomonadati</taxon>
        <taxon>Verrucomicrobiota</taxon>
        <taxon>Opitutia</taxon>
        <taxon>Puniceicoccales</taxon>
        <taxon>Cerasicoccaceae</taxon>
        <taxon>Cerasicoccus</taxon>
    </lineage>
</organism>
<evidence type="ECO:0000256" key="2">
    <source>
        <dbReference type="ARBA" id="ARBA00022989"/>
    </source>
</evidence>
<feature type="transmembrane region" description="Helical" evidence="4">
    <location>
        <begin position="118"/>
        <end position="139"/>
    </location>
</feature>
<sequence length="462" mass="51094">MPSGDNVENKEQRNLRLGILEGLLATPWMLLSLPAGFIISGLLTLYYDVSPVVYGIIASLPAWSNALQIVLTPVVAKFLNARDLALVLSWMNLGLWCMLAAVLGYLPPEDSKSAGQVFLIFFSLAALSQSLAGVGWTAWVQQWTPTKVRGAYFGNRNRQISIATVGFLLIAMGTLNWFGESIWAYQTLIIVALLCRFFSLLWQHLIVTPPEANGTLVTEGWLRELAGLRKHKNFLLLIAFGSWCGFWMSLTGPFIPRFVYEHLSVLPWQFALVNILATLSGALTLPLWGKVIDRHGCIPVMMISLSLWQAQNYLWCILTPSLSWLLYPMWFWGGMVGNAYLLGLFNLIFKIIPKQGRTAAISANIAVTSVAAAIAPVLAGQIIEMSESLGWPILTVYRIGFALGPTSLLLSLLILRKIKEPEIDGEGSVMGAMRSVRQILQIQGLNFLANASFVSPIIKRKK</sequence>
<feature type="transmembrane region" description="Helical" evidence="4">
    <location>
        <begin position="234"/>
        <end position="255"/>
    </location>
</feature>
<reference evidence="5" key="2">
    <citation type="submission" date="2020-09" db="EMBL/GenBank/DDBJ databases">
        <authorList>
            <person name="Sun Q."/>
            <person name="Kim S."/>
        </authorList>
    </citation>
    <scope>NUCLEOTIDE SEQUENCE</scope>
    <source>
        <strain evidence="5">KCTC 12870</strain>
    </source>
</reference>
<dbReference type="InterPro" id="IPR011701">
    <property type="entry name" value="MFS"/>
</dbReference>
<feature type="transmembrane region" description="Helical" evidence="4">
    <location>
        <begin position="84"/>
        <end position="106"/>
    </location>
</feature>
<dbReference type="GO" id="GO:0022857">
    <property type="term" value="F:transmembrane transporter activity"/>
    <property type="evidence" value="ECO:0007669"/>
    <property type="project" value="InterPro"/>
</dbReference>
<feature type="transmembrane region" description="Helical" evidence="4">
    <location>
        <begin position="184"/>
        <end position="202"/>
    </location>
</feature>
<dbReference type="Gene3D" id="1.20.1250.20">
    <property type="entry name" value="MFS general substrate transporter like domains"/>
    <property type="match status" value="1"/>
</dbReference>